<feature type="transmembrane region" description="Helical" evidence="1">
    <location>
        <begin position="69"/>
        <end position="91"/>
    </location>
</feature>
<dbReference type="Proteomes" id="UP001215598">
    <property type="component" value="Unassembled WGS sequence"/>
</dbReference>
<feature type="transmembrane region" description="Helical" evidence="1">
    <location>
        <begin position="20"/>
        <end position="43"/>
    </location>
</feature>
<reference evidence="2" key="1">
    <citation type="submission" date="2023-03" db="EMBL/GenBank/DDBJ databases">
        <title>Massive genome expansion in bonnet fungi (Mycena s.s.) driven by repeated elements and novel gene families across ecological guilds.</title>
        <authorList>
            <consortium name="Lawrence Berkeley National Laboratory"/>
            <person name="Harder C.B."/>
            <person name="Miyauchi S."/>
            <person name="Viragh M."/>
            <person name="Kuo A."/>
            <person name="Thoen E."/>
            <person name="Andreopoulos B."/>
            <person name="Lu D."/>
            <person name="Skrede I."/>
            <person name="Drula E."/>
            <person name="Henrissat B."/>
            <person name="Morin E."/>
            <person name="Kohler A."/>
            <person name="Barry K."/>
            <person name="LaButti K."/>
            <person name="Morin E."/>
            <person name="Salamov A."/>
            <person name="Lipzen A."/>
            <person name="Mereny Z."/>
            <person name="Hegedus B."/>
            <person name="Baldrian P."/>
            <person name="Stursova M."/>
            <person name="Weitz H."/>
            <person name="Taylor A."/>
            <person name="Grigoriev I.V."/>
            <person name="Nagy L.G."/>
            <person name="Martin F."/>
            <person name="Kauserud H."/>
        </authorList>
    </citation>
    <scope>NUCLEOTIDE SEQUENCE</scope>
    <source>
        <strain evidence="2">CBHHK182m</strain>
    </source>
</reference>
<evidence type="ECO:0000313" key="3">
    <source>
        <dbReference type="Proteomes" id="UP001215598"/>
    </source>
</evidence>
<keyword evidence="1" id="KW-0472">Membrane</keyword>
<protein>
    <submittedName>
        <fullName evidence="2">Uncharacterized protein</fullName>
    </submittedName>
</protein>
<name>A0AAD7H7M6_9AGAR</name>
<evidence type="ECO:0000256" key="1">
    <source>
        <dbReference type="SAM" id="Phobius"/>
    </source>
</evidence>
<keyword evidence="1" id="KW-1133">Transmembrane helix</keyword>
<sequence length="163" mass="17914">MSLPPGVKESFIGPLFENIIYGLYLSASIESLMFILITMRCIIDTYRLIAAFNTPGLNYGQLNDTPGTITNICLILVSIIADLFMIFRTFVVWNRRWIVIIIPVFFCITNIGIGVWTMSVAIRSATTGDAALESLLPETILIFVAVTLATNLACTDKLSVGCP</sequence>
<accession>A0AAD7H7M6</accession>
<organism evidence="2 3">
    <name type="scientific">Mycena metata</name>
    <dbReference type="NCBI Taxonomy" id="1033252"/>
    <lineage>
        <taxon>Eukaryota</taxon>
        <taxon>Fungi</taxon>
        <taxon>Dikarya</taxon>
        <taxon>Basidiomycota</taxon>
        <taxon>Agaricomycotina</taxon>
        <taxon>Agaricomycetes</taxon>
        <taxon>Agaricomycetidae</taxon>
        <taxon>Agaricales</taxon>
        <taxon>Marasmiineae</taxon>
        <taxon>Mycenaceae</taxon>
        <taxon>Mycena</taxon>
    </lineage>
</organism>
<feature type="transmembrane region" description="Helical" evidence="1">
    <location>
        <begin position="97"/>
        <end position="122"/>
    </location>
</feature>
<proteinExistence type="predicted"/>
<dbReference type="EMBL" id="JARKIB010000332">
    <property type="protein sequence ID" value="KAJ7713999.1"/>
    <property type="molecule type" value="Genomic_DNA"/>
</dbReference>
<dbReference type="AlphaFoldDB" id="A0AAD7H7M6"/>
<keyword evidence="3" id="KW-1185">Reference proteome</keyword>
<feature type="transmembrane region" description="Helical" evidence="1">
    <location>
        <begin position="134"/>
        <end position="153"/>
    </location>
</feature>
<gene>
    <name evidence="2" type="ORF">B0H16DRAFT_1742911</name>
</gene>
<comment type="caution">
    <text evidence="2">The sequence shown here is derived from an EMBL/GenBank/DDBJ whole genome shotgun (WGS) entry which is preliminary data.</text>
</comment>
<evidence type="ECO:0000313" key="2">
    <source>
        <dbReference type="EMBL" id="KAJ7713999.1"/>
    </source>
</evidence>
<keyword evidence="1" id="KW-0812">Transmembrane</keyword>